<reference evidence="3" key="1">
    <citation type="journal article" date="2013" name="Genome Announc.">
        <title>Complete Chromosome Sequence of Carnobacterium maltaromaticum LMA 28.</title>
        <authorList>
            <person name="Cailliez-Grimal C."/>
            <person name="Chaillou S."/>
            <person name="Anba-Mondoloni J."/>
            <person name="Loux V."/>
            <person name="Afzal M.I."/>
            <person name="Rahman A."/>
            <person name="Kergourlay G."/>
            <person name="Champomier-Verges M.C."/>
            <person name="Zagorec M."/>
            <person name="Dalgaard P."/>
            <person name="Leisner J.J."/>
            <person name="Prevost H."/>
            <person name="Revol-Junelles A.M."/>
            <person name="Borges F."/>
        </authorList>
    </citation>
    <scope>NUCLEOTIDE SEQUENCE</scope>
    <source>
        <strain evidence="3">LMA28</strain>
    </source>
</reference>
<dbReference type="OrthoDB" id="9806213at2"/>
<protein>
    <submittedName>
        <fullName evidence="2">AIPR family protein</fullName>
    </submittedName>
</protein>
<dbReference type="Proteomes" id="UP000000212">
    <property type="component" value="Chromosome"/>
</dbReference>
<dbReference type="STRING" id="1234679.BN424_3384"/>
<organism evidence="2 3">
    <name type="scientific">Carnobacterium maltaromaticum LMA28</name>
    <dbReference type="NCBI Taxonomy" id="1234679"/>
    <lineage>
        <taxon>Bacteria</taxon>
        <taxon>Bacillati</taxon>
        <taxon>Bacillota</taxon>
        <taxon>Bacilli</taxon>
        <taxon>Lactobacillales</taxon>
        <taxon>Carnobacteriaceae</taxon>
        <taxon>Carnobacterium</taxon>
    </lineage>
</organism>
<sequence>MEMDTFQNFLRDELKNSPRGERTESRQLLLWALENMYDFDREYAQTLICDGEFDKGIDALYVDDQEEVILVFQSKFKQNNDRTFGDRVLRDFMGLQPWFENQRSIEELGNGTTNRDLKNLLKEFNVSEKVEDYDVEYHFVSNSCIDVEGNLYVANISNIFVCDLTEMKKRYALTKEDDLVNHTLEFNISNLNNIMSVEIDLERRVNSAFAIITAKQLLNLNGLDDLTLFSKNVRFGLGRTRVNKSIEETIQTEQEKKNFLLYHNGISIVSEEVELDESTASITIKNYSVVNGAQSVLTFKKMEDQLTDDIKVLVKFTQVGDDRLLTELISKYNNNQNAISMKDIRSRDKIQKRIYREFEQLNSQYELNIFYKIKNGEPIPEGSIVIDNGYAGQLISACYLNAPYNTHLKSSFFDSRYASVFNRNITAFKILKYYDLHQALLDQIEKIDHKGMAEYGLTQFAIISMVSEIYKKTKK</sequence>
<dbReference type="EMBL" id="HE999757">
    <property type="protein sequence ID" value="CCO12805.2"/>
    <property type="molecule type" value="Genomic_DNA"/>
</dbReference>
<evidence type="ECO:0000313" key="3">
    <source>
        <dbReference type="Proteomes" id="UP000000212"/>
    </source>
</evidence>
<accession>K8E7A7</accession>
<feature type="domain" description="Abortive phage infection protein C-terminal" evidence="1">
    <location>
        <begin position="229"/>
        <end position="377"/>
    </location>
</feature>
<dbReference type="eggNOG" id="COG2159">
    <property type="taxonomic scope" value="Bacteria"/>
</dbReference>
<keyword evidence="3" id="KW-1185">Reference proteome</keyword>
<dbReference type="KEGG" id="cml:BN424_3384"/>
<gene>
    <name evidence="2" type="ORF">BN424_3384</name>
</gene>
<dbReference type="Pfam" id="PF10592">
    <property type="entry name" value="AIPR"/>
    <property type="match status" value="1"/>
</dbReference>
<proteinExistence type="predicted"/>
<evidence type="ECO:0000313" key="2">
    <source>
        <dbReference type="EMBL" id="CCO12805.2"/>
    </source>
</evidence>
<dbReference type="AlphaFoldDB" id="K8E7A7"/>
<evidence type="ECO:0000259" key="1">
    <source>
        <dbReference type="Pfam" id="PF10592"/>
    </source>
</evidence>
<name>K8E7A7_CARML</name>
<dbReference type="InterPro" id="IPR018891">
    <property type="entry name" value="AIPR_C"/>
</dbReference>
<dbReference type="HOGENOM" id="CLU_489028_0_0_9"/>